<proteinExistence type="predicted"/>
<organism evidence="1 2">
    <name type="scientific">Paludibacter jiangxiensis</name>
    <dbReference type="NCBI Taxonomy" id="681398"/>
    <lineage>
        <taxon>Bacteria</taxon>
        <taxon>Pseudomonadati</taxon>
        <taxon>Bacteroidota</taxon>
        <taxon>Bacteroidia</taxon>
        <taxon>Bacteroidales</taxon>
        <taxon>Paludibacteraceae</taxon>
        <taxon>Paludibacter</taxon>
    </lineage>
</organism>
<reference evidence="2" key="2">
    <citation type="journal article" date="2017" name="Genome Announc.">
        <title>Draft genome sequence of Paludibacter jiangxiensis NM7(T), a propionate-producing fermentative bacterium.</title>
        <authorList>
            <person name="Qiu Y.-L."/>
            <person name="Tourlousse D.M."/>
            <person name="Matsuura N."/>
            <person name="Ohashi A."/>
            <person name="Sekiguchi Y."/>
        </authorList>
    </citation>
    <scope>NUCLEOTIDE SEQUENCE [LARGE SCALE GENOMIC DNA]</scope>
    <source>
        <strain evidence="2">NM7</strain>
    </source>
</reference>
<evidence type="ECO:0000313" key="2">
    <source>
        <dbReference type="Proteomes" id="UP000076586"/>
    </source>
</evidence>
<dbReference type="EMBL" id="BDCR01000001">
    <property type="protein sequence ID" value="GAT61974.1"/>
    <property type="molecule type" value="Genomic_DNA"/>
</dbReference>
<name>A0A170YQ93_9BACT</name>
<comment type="caution">
    <text evidence="1">The sequence shown here is derived from an EMBL/GenBank/DDBJ whole genome shotgun (WGS) entry which is preliminary data.</text>
</comment>
<dbReference type="AlphaFoldDB" id="A0A170YQ93"/>
<sequence>MWQRQFVFFGVLLSWQQNALAVHKDNISIQYNKDYAMGTHIKIKVNDLIKEMKKPGLFKPGPSCSYLIIRVTMLKTVLLLLQGN</sequence>
<protein>
    <submittedName>
        <fullName evidence="1">Uncharacterized protein</fullName>
    </submittedName>
</protein>
<keyword evidence="2" id="KW-1185">Reference proteome</keyword>
<evidence type="ECO:0000313" key="1">
    <source>
        <dbReference type="EMBL" id="GAT61974.1"/>
    </source>
</evidence>
<gene>
    <name evidence="1" type="ORF">PJIAN_1564</name>
</gene>
<dbReference type="Proteomes" id="UP000076586">
    <property type="component" value="Unassembled WGS sequence"/>
</dbReference>
<reference evidence="2" key="1">
    <citation type="submission" date="2016-04" db="EMBL/GenBank/DDBJ databases">
        <title>Draft genome sequence of Paludibacter jiangxiensis strain NM7.</title>
        <authorList>
            <person name="Qiu Y."/>
            <person name="Matsuura N."/>
            <person name="Ohashi A."/>
            <person name="Tourlousse M.D."/>
            <person name="Sekiguchi Y."/>
        </authorList>
    </citation>
    <scope>NUCLEOTIDE SEQUENCE [LARGE SCALE GENOMIC DNA]</scope>
    <source>
        <strain evidence="2">NM7</strain>
    </source>
</reference>
<accession>A0A170YQ93</accession>